<keyword evidence="1" id="KW-0472">Membrane</keyword>
<feature type="transmembrane region" description="Helical" evidence="1">
    <location>
        <begin position="35"/>
        <end position="57"/>
    </location>
</feature>
<organism evidence="2 3">
    <name type="scientific">Rosistilla oblonga</name>
    <dbReference type="NCBI Taxonomy" id="2527990"/>
    <lineage>
        <taxon>Bacteria</taxon>
        <taxon>Pseudomonadati</taxon>
        <taxon>Planctomycetota</taxon>
        <taxon>Planctomycetia</taxon>
        <taxon>Pirellulales</taxon>
        <taxon>Pirellulaceae</taxon>
        <taxon>Rosistilla</taxon>
    </lineage>
</organism>
<reference evidence="2 3" key="1">
    <citation type="submission" date="2019-02" db="EMBL/GenBank/DDBJ databases">
        <title>Deep-cultivation of Planctomycetes and their phenomic and genomic characterization uncovers novel biology.</title>
        <authorList>
            <person name="Wiegand S."/>
            <person name="Jogler M."/>
            <person name="Boedeker C."/>
            <person name="Pinto D."/>
            <person name="Vollmers J."/>
            <person name="Rivas-Marin E."/>
            <person name="Kohn T."/>
            <person name="Peeters S.H."/>
            <person name="Heuer A."/>
            <person name="Rast P."/>
            <person name="Oberbeckmann S."/>
            <person name="Bunk B."/>
            <person name="Jeske O."/>
            <person name="Meyerdierks A."/>
            <person name="Storesund J.E."/>
            <person name="Kallscheuer N."/>
            <person name="Luecker S."/>
            <person name="Lage O.M."/>
            <person name="Pohl T."/>
            <person name="Merkel B.J."/>
            <person name="Hornburger P."/>
            <person name="Mueller R.-W."/>
            <person name="Bruemmer F."/>
            <person name="Labrenz M."/>
            <person name="Spormann A.M."/>
            <person name="Op den Camp H."/>
            <person name="Overmann J."/>
            <person name="Amann R."/>
            <person name="Jetten M.S.M."/>
            <person name="Mascher T."/>
            <person name="Medema M.H."/>
            <person name="Devos D.P."/>
            <person name="Kaster A.-K."/>
            <person name="Ovreas L."/>
            <person name="Rohde M."/>
            <person name="Galperin M.Y."/>
            <person name="Jogler C."/>
        </authorList>
    </citation>
    <scope>NUCLEOTIDE SEQUENCE [LARGE SCALE GENOMIC DNA]</scope>
    <source>
        <strain evidence="2 3">Mal33</strain>
    </source>
</reference>
<feature type="transmembrane region" description="Helical" evidence="1">
    <location>
        <begin position="208"/>
        <end position="228"/>
    </location>
</feature>
<dbReference type="EMBL" id="CP036318">
    <property type="protein sequence ID" value="QDV55726.1"/>
    <property type="molecule type" value="Genomic_DNA"/>
</dbReference>
<feature type="transmembrane region" description="Helical" evidence="1">
    <location>
        <begin position="277"/>
        <end position="296"/>
    </location>
</feature>
<keyword evidence="1" id="KW-1133">Transmembrane helix</keyword>
<evidence type="ECO:0008006" key="4">
    <source>
        <dbReference type="Google" id="ProtNLM"/>
    </source>
</evidence>
<proteinExistence type="predicted"/>
<evidence type="ECO:0000256" key="1">
    <source>
        <dbReference type="SAM" id="Phobius"/>
    </source>
</evidence>
<protein>
    <recommendedName>
        <fullName evidence="4">Major Facilitator Superfamily protein</fullName>
    </recommendedName>
</protein>
<keyword evidence="3" id="KW-1185">Reference proteome</keyword>
<feature type="transmembrane region" description="Helical" evidence="1">
    <location>
        <begin position="381"/>
        <end position="400"/>
    </location>
</feature>
<dbReference type="Pfam" id="PF18943">
    <property type="entry name" value="DUF5690"/>
    <property type="match status" value="1"/>
</dbReference>
<keyword evidence="1" id="KW-0812">Transmembrane</keyword>
<feature type="transmembrane region" description="Helical" evidence="1">
    <location>
        <begin position="69"/>
        <end position="87"/>
    </location>
</feature>
<dbReference type="SUPFAM" id="SSF103473">
    <property type="entry name" value="MFS general substrate transporter"/>
    <property type="match status" value="1"/>
</dbReference>
<feature type="transmembrane region" description="Helical" evidence="1">
    <location>
        <begin position="302"/>
        <end position="320"/>
    </location>
</feature>
<dbReference type="AlphaFoldDB" id="A0A518IRK0"/>
<accession>A0A518IRK0</accession>
<feature type="transmembrane region" description="Helical" evidence="1">
    <location>
        <begin position="248"/>
        <end position="270"/>
    </location>
</feature>
<feature type="transmembrane region" description="Helical" evidence="1">
    <location>
        <begin position="93"/>
        <end position="116"/>
    </location>
</feature>
<dbReference type="InterPro" id="IPR036259">
    <property type="entry name" value="MFS_trans_sf"/>
</dbReference>
<dbReference type="InterPro" id="IPR043745">
    <property type="entry name" value="DUF5690"/>
</dbReference>
<evidence type="ECO:0000313" key="2">
    <source>
        <dbReference type="EMBL" id="QDV55726.1"/>
    </source>
</evidence>
<evidence type="ECO:0000313" key="3">
    <source>
        <dbReference type="Proteomes" id="UP000316770"/>
    </source>
</evidence>
<sequence>MLWGSMAAFGTYFCMYAFRKPFTVIDYDDMTAWGWGYKTVAVAAQVFGYMVSKFLGIKILSELPAHRRAVSIIGLILFAEVALIGFGLVPAPYNIICLVLNGLPLGMVFGLVLGFLEGRKQTEALAAILCTSFILSDGVTKSVGKGLLEMGVPGFWMPATAGALFLLPMLFFVWMLRQVPPPSDADIAARSKRVPLTSKERRDFFSRYAWGLTPLLVMYLLVTIVRSVRSDFAPQIWESLGVTTTPELFSYSELWVGLGVTLANGAAMLVGDNYRGFKLALATCSIGFAILLMSTYGQHVGLISPFLFMVLIGVGLYLPYVATHTTIFERLIAMTRDRGNLVHLMYLADSIGYLGYVGVMLVKNVFQPGGDFMSFFRPACYVVGLVSLLCMIGCQFFFSLRASRQAPAPSPIPIEQPAT</sequence>
<dbReference type="Proteomes" id="UP000316770">
    <property type="component" value="Chromosome"/>
</dbReference>
<name>A0A518IRK0_9BACT</name>
<gene>
    <name evidence="2" type="ORF">Mal33_17050</name>
</gene>
<feature type="transmembrane region" description="Helical" evidence="1">
    <location>
        <begin position="155"/>
        <end position="176"/>
    </location>
</feature>
<feature type="transmembrane region" description="Helical" evidence="1">
    <location>
        <begin position="123"/>
        <end position="143"/>
    </location>
</feature>
<feature type="transmembrane region" description="Helical" evidence="1">
    <location>
        <begin position="341"/>
        <end position="361"/>
    </location>
</feature>